<evidence type="ECO:0000256" key="6">
    <source>
        <dbReference type="PIRNR" id="PIRNR026583"/>
    </source>
</evidence>
<dbReference type="Pfam" id="PF01368">
    <property type="entry name" value="DHH"/>
    <property type="match status" value="1"/>
</dbReference>
<comment type="similarity">
    <text evidence="6">Belongs to the GdpP/PdeA phosphodiesterase family.</text>
</comment>
<dbReference type="PATRIC" id="fig|1123500.6.peg.1145"/>
<dbReference type="PANTHER" id="PTHR47618">
    <property type="entry name" value="BIFUNCTIONAL OLIGORIBONUCLEASE AND PAP PHOSPHATASE NRNA"/>
    <property type="match status" value="1"/>
</dbReference>
<name>A0A0R2FT67_9LACO</name>
<feature type="binding site" evidence="7">
    <location>
        <position position="373"/>
    </location>
    <ligand>
        <name>Mn(2+)</name>
        <dbReference type="ChEBI" id="CHEBI:29035"/>
        <label>1</label>
    </ligand>
</feature>
<feature type="binding site" evidence="7">
    <location>
        <position position="470"/>
    </location>
    <ligand>
        <name>Mn(2+)</name>
        <dbReference type="ChEBI" id="CHEBI:29035"/>
        <label>2</label>
    </ligand>
</feature>
<dbReference type="InterPro" id="IPR014528">
    <property type="entry name" value="GdpP/PdeA"/>
</dbReference>
<dbReference type="FunCoup" id="A0A0R2FT67">
    <property type="interactions" value="5"/>
</dbReference>
<evidence type="ECO:0000256" key="5">
    <source>
        <dbReference type="ARBA" id="ARBA00023136"/>
    </source>
</evidence>
<comment type="subcellular location">
    <subcellularLocation>
        <location evidence="1">Cell membrane</location>
        <topology evidence="1">Multi-pass membrane protein</topology>
    </subcellularLocation>
</comment>
<sequence length="683" mass="75846">MKREKKQYAFPAFLRDKGLAWIAGLVSLIALLGTLLAFQVNVLIGMVWVALVVIALVVIFKTLKTIGEYTAHYINKLSYRVARSEQEATLQMPVGILLYDQQGNISWINPFLQKLLDDHIIVGEALTAAVPDLETIIDGWGDQLAQLEADGADSSAYMADLTWAEHQFKVKVQPDVRAVYFFDNTESARLRQNFDDHRLVIGLVSVDNYDELTESMSDADSSALRTFVTRSLLSWMSAHDMYVRRISVDRYLVVGYRSGLREAELDKFSILDNIREATSAQNTPLTLSIGLSYGEESITHLAENAQADLDLALGRGGDQVVVRAADGEARFYGGTTNPMAKRTRVRARVISQALADLFEQADQIFIVGHARPDMDSFGAALGVRRLAEMRDRPAWVVYDEKETVHSDIQLLLANLAEEPRDEHAIISPAEALKQATSRSLLVMVDHSKPSISEDQALYEKLADRVVIIDHHRRGEEFPEEPQLVYVESYASSTSELVTELFEYQPDNVRGMTRIEATAMLAGIQIDTKSFTVRSGTRTFDAASYLRSVGADGQLLQEFMKESLDSYRSRSHLIERVQLHGTAAITVGEDDITYDSVVAAQAADSLMQLIGVKASFVITRRDEHTIAISARSDGTENVQLIMEQMGGGGHLSNAATQLKDVTTQAAYQQLVTILDEQTKAAEEE</sequence>
<dbReference type="eggNOG" id="COG3887">
    <property type="taxonomic scope" value="Bacteria"/>
</dbReference>
<evidence type="ECO:0000256" key="7">
    <source>
        <dbReference type="PIRSR" id="PIRSR026583-50"/>
    </source>
</evidence>
<proteinExistence type="inferred from homology"/>
<keyword evidence="7" id="KW-0464">Manganese</keyword>
<comment type="cofactor">
    <cofactor evidence="7">
        <name>Mn(2+)</name>
        <dbReference type="ChEBI" id="CHEBI:29035"/>
    </cofactor>
    <text evidence="7">For phosphodiesterase activity, probably binds 2 Mn(2+) per subunit.</text>
</comment>
<dbReference type="GO" id="GO:0016787">
    <property type="term" value="F:hydrolase activity"/>
    <property type="evidence" value="ECO:0007669"/>
    <property type="project" value="UniProtKB-UniRule"/>
</dbReference>
<dbReference type="InterPro" id="IPR000160">
    <property type="entry name" value="GGDEF_dom"/>
</dbReference>
<evidence type="ECO:0000259" key="9">
    <source>
        <dbReference type="PROSITE" id="PS50887"/>
    </source>
</evidence>
<gene>
    <name evidence="10" type="ORF">IV68_GL001145</name>
</gene>
<dbReference type="Pfam" id="PF02272">
    <property type="entry name" value="DHHA1"/>
    <property type="match status" value="1"/>
</dbReference>
<accession>A0A0R2FT67</accession>
<dbReference type="Gene3D" id="3.30.450.20">
    <property type="entry name" value="PAS domain"/>
    <property type="match status" value="1"/>
</dbReference>
<keyword evidence="2 6" id="KW-1003">Cell membrane</keyword>
<dbReference type="GO" id="GO:0046872">
    <property type="term" value="F:metal ion binding"/>
    <property type="evidence" value="ECO:0007669"/>
    <property type="project" value="UniProtKB-KW"/>
</dbReference>
<evidence type="ECO:0000313" key="10">
    <source>
        <dbReference type="EMBL" id="KRN31262.1"/>
    </source>
</evidence>
<feature type="domain" description="GGDEF" evidence="9">
    <location>
        <begin position="197"/>
        <end position="325"/>
    </location>
</feature>
<feature type="binding site" evidence="7">
    <location>
        <position position="375"/>
    </location>
    <ligand>
        <name>Mn(2+)</name>
        <dbReference type="ChEBI" id="CHEBI:29035"/>
        <label>2</label>
    </ligand>
</feature>
<feature type="binding site" evidence="7">
    <location>
        <position position="369"/>
    </location>
    <ligand>
        <name>Mn(2+)</name>
        <dbReference type="ChEBI" id="CHEBI:29035"/>
        <label>1</label>
    </ligand>
</feature>
<feature type="binding site" evidence="7">
    <location>
        <position position="526"/>
    </location>
    <ligand>
        <name>Mn(2+)</name>
        <dbReference type="ChEBI" id="CHEBI:29035"/>
        <label>2</label>
    </ligand>
</feature>
<comment type="caution">
    <text evidence="10">The sequence shown here is derived from an EMBL/GenBank/DDBJ whole genome shotgun (WGS) entry which is preliminary data.</text>
</comment>
<feature type="transmembrane region" description="Helical" evidence="8">
    <location>
        <begin position="20"/>
        <end position="38"/>
    </location>
</feature>
<dbReference type="GO" id="GO:0106409">
    <property type="term" value="F:cyclic-di-AMP phosphodiesterase activity"/>
    <property type="evidence" value="ECO:0007669"/>
    <property type="project" value="RHEA"/>
</dbReference>
<dbReference type="PANTHER" id="PTHR47618:SF2">
    <property type="entry name" value="CYCLIC-DI-AMP PHOSPHODIESTERASE GDPP"/>
    <property type="match status" value="1"/>
</dbReference>
<comment type="function">
    <text evidence="6">Has phosphodiesterase (PDE) activity against cyclic-di-AMP (c-di-AMP).</text>
</comment>
<dbReference type="SUPFAM" id="SSF64182">
    <property type="entry name" value="DHH phosphoesterases"/>
    <property type="match status" value="1"/>
</dbReference>
<keyword evidence="4 8" id="KW-1133">Transmembrane helix</keyword>
<dbReference type="PROSITE" id="PS50887">
    <property type="entry name" value="GGDEF"/>
    <property type="match status" value="1"/>
</dbReference>
<evidence type="ECO:0000256" key="4">
    <source>
        <dbReference type="ARBA" id="ARBA00022989"/>
    </source>
</evidence>
<dbReference type="InterPro" id="IPR038763">
    <property type="entry name" value="DHH_sf"/>
</dbReference>
<feature type="binding site" evidence="7">
    <location>
        <position position="445"/>
    </location>
    <ligand>
        <name>Mn(2+)</name>
        <dbReference type="ChEBI" id="CHEBI:29035"/>
        <label>1</label>
    </ligand>
</feature>
<evidence type="ECO:0000256" key="1">
    <source>
        <dbReference type="ARBA" id="ARBA00004651"/>
    </source>
</evidence>
<dbReference type="InParanoid" id="A0A0R2FT67"/>
<dbReference type="PIRSF" id="PIRSF026583">
    <property type="entry name" value="YybT"/>
    <property type="match status" value="1"/>
</dbReference>
<dbReference type="SMART" id="SM00267">
    <property type="entry name" value="GGDEF"/>
    <property type="match status" value="1"/>
</dbReference>
<dbReference type="Pfam" id="PF24898">
    <property type="entry name" value="GGDEF_GdpP"/>
    <property type="match status" value="1"/>
</dbReference>
<dbReference type="EMBL" id="JQAX01000004">
    <property type="protein sequence ID" value="KRN31262.1"/>
    <property type="molecule type" value="Genomic_DNA"/>
</dbReference>
<evidence type="ECO:0000313" key="11">
    <source>
        <dbReference type="Proteomes" id="UP000051296"/>
    </source>
</evidence>
<dbReference type="InterPro" id="IPR049553">
    <property type="entry name" value="GdpP-like_PAS"/>
</dbReference>
<protein>
    <recommendedName>
        <fullName evidence="6">Cyclic-di-AMP phosphodiesterase</fullName>
        <ecNumber evidence="6">3.1.4.-</ecNumber>
    </recommendedName>
</protein>
<dbReference type="Proteomes" id="UP000051296">
    <property type="component" value="Unassembled WGS sequence"/>
</dbReference>
<feature type="binding site" evidence="7">
    <location>
        <position position="445"/>
    </location>
    <ligand>
        <name>Mn(2+)</name>
        <dbReference type="ChEBI" id="CHEBI:29035"/>
        <label>2</label>
    </ligand>
</feature>
<dbReference type="OrthoDB" id="9759476at2"/>
<keyword evidence="6" id="KW-0378">Hydrolase</keyword>
<dbReference type="InterPro" id="IPR001667">
    <property type="entry name" value="DDH_dom"/>
</dbReference>
<dbReference type="InterPro" id="IPR051319">
    <property type="entry name" value="Oligoribo/pAp-PDE_c-di-AMP_PDE"/>
</dbReference>
<evidence type="ECO:0000256" key="2">
    <source>
        <dbReference type="ARBA" id="ARBA00022475"/>
    </source>
</evidence>
<dbReference type="Gene3D" id="3.10.310.30">
    <property type="match status" value="1"/>
</dbReference>
<evidence type="ECO:0000256" key="8">
    <source>
        <dbReference type="SAM" id="Phobius"/>
    </source>
</evidence>
<keyword evidence="11" id="KW-1185">Reference proteome</keyword>
<dbReference type="GO" id="GO:0005886">
    <property type="term" value="C:plasma membrane"/>
    <property type="evidence" value="ECO:0007669"/>
    <property type="project" value="UniProtKB-SubCell"/>
</dbReference>
<dbReference type="FunFam" id="3.90.1640.10:FF:000002">
    <property type="entry name" value="Cyclic-di-AMP phosphodiesterase"/>
    <property type="match status" value="1"/>
</dbReference>
<dbReference type="Gene3D" id="3.90.1640.10">
    <property type="entry name" value="inorganic pyrophosphatase (n-terminal core)"/>
    <property type="match status" value="1"/>
</dbReference>
<dbReference type="InterPro" id="IPR003156">
    <property type="entry name" value="DHHA1_dom"/>
</dbReference>
<keyword evidence="3 8" id="KW-0812">Transmembrane</keyword>
<dbReference type="AlphaFoldDB" id="A0A0R2FT67"/>
<dbReference type="Pfam" id="PF21370">
    <property type="entry name" value="PAS_GdpP"/>
    <property type="match status" value="1"/>
</dbReference>
<dbReference type="RefSeq" id="WP_022791911.1">
    <property type="nucleotide sequence ID" value="NZ_ATUU01000004.1"/>
</dbReference>
<dbReference type="STRING" id="1123500.GCA_000420365_01197"/>
<dbReference type="EC" id="3.1.4.-" evidence="6"/>
<dbReference type="GO" id="GO:0003676">
    <property type="term" value="F:nucleic acid binding"/>
    <property type="evidence" value="ECO:0007669"/>
    <property type="project" value="UniProtKB-UniRule"/>
</dbReference>
<evidence type="ECO:0000256" key="3">
    <source>
        <dbReference type="ARBA" id="ARBA00022692"/>
    </source>
</evidence>
<reference evidence="10 11" key="1">
    <citation type="journal article" date="2015" name="Genome Announc.">
        <title>Expanding the biotechnology potential of lactobacilli through comparative genomics of 213 strains and associated genera.</title>
        <authorList>
            <person name="Sun Z."/>
            <person name="Harris H.M."/>
            <person name="McCann A."/>
            <person name="Guo C."/>
            <person name="Argimon S."/>
            <person name="Zhang W."/>
            <person name="Yang X."/>
            <person name="Jeffery I.B."/>
            <person name="Cooney J.C."/>
            <person name="Kagawa T.F."/>
            <person name="Liu W."/>
            <person name="Song Y."/>
            <person name="Salvetti E."/>
            <person name="Wrobel A."/>
            <person name="Rasinkangas P."/>
            <person name="Parkhill J."/>
            <person name="Rea M.C."/>
            <person name="O'Sullivan O."/>
            <person name="Ritari J."/>
            <person name="Douillard F.P."/>
            <person name="Paul Ross R."/>
            <person name="Yang R."/>
            <person name="Briner A.E."/>
            <person name="Felis G.E."/>
            <person name="de Vos W.M."/>
            <person name="Barrangou R."/>
            <person name="Klaenhammer T.R."/>
            <person name="Caufield P.W."/>
            <person name="Cui Y."/>
            <person name="Zhang H."/>
            <person name="O'Toole P.W."/>
        </authorList>
    </citation>
    <scope>NUCLEOTIDE SEQUENCE [LARGE SCALE GENOMIC DNA]</scope>
    <source>
        <strain evidence="10 11">DSM 20190</strain>
    </source>
</reference>
<feature type="transmembrane region" description="Helical" evidence="8">
    <location>
        <begin position="44"/>
        <end position="63"/>
    </location>
</feature>
<comment type="catalytic activity">
    <reaction evidence="6">
        <text>3',3'-c-di-AMP + H2O = 5'-O-phosphonoadenylyl-(3'-&gt;5')-adenosine + H(+)</text>
        <dbReference type="Rhea" id="RHEA:54420"/>
        <dbReference type="ChEBI" id="CHEBI:15377"/>
        <dbReference type="ChEBI" id="CHEBI:15378"/>
        <dbReference type="ChEBI" id="CHEBI:71500"/>
        <dbReference type="ChEBI" id="CHEBI:138171"/>
    </reaction>
</comment>
<organism evidence="10 11">
    <name type="scientific">Weissella halotolerans DSM 20190</name>
    <dbReference type="NCBI Taxonomy" id="1123500"/>
    <lineage>
        <taxon>Bacteria</taxon>
        <taxon>Bacillati</taxon>
        <taxon>Bacillota</taxon>
        <taxon>Bacilli</taxon>
        <taxon>Lactobacillales</taxon>
        <taxon>Lactobacillaceae</taxon>
        <taxon>Weissella</taxon>
    </lineage>
</organism>
<keyword evidence="5 6" id="KW-0472">Membrane</keyword>
<keyword evidence="7" id="KW-0479">Metal-binding</keyword>